<accession>A0A9X2GRS7</accession>
<evidence type="ECO:0000313" key="2">
    <source>
        <dbReference type="EMBL" id="MCP2359278.1"/>
    </source>
</evidence>
<feature type="region of interest" description="Disordered" evidence="1">
    <location>
        <begin position="236"/>
        <end position="259"/>
    </location>
</feature>
<dbReference type="RefSeq" id="WP_253746611.1">
    <property type="nucleotide sequence ID" value="NZ_BAABKA010000007.1"/>
</dbReference>
<name>A0A9X2GRS7_9ACTN</name>
<dbReference type="EMBL" id="JAMZEB010000002">
    <property type="protein sequence ID" value="MCP2359278.1"/>
    <property type="molecule type" value="Genomic_DNA"/>
</dbReference>
<feature type="compositionally biased region" description="Basic and acidic residues" evidence="1">
    <location>
        <begin position="21"/>
        <end position="63"/>
    </location>
</feature>
<sequence length="259" mass="28398">MSSDELKVPSQQQRNDVQDNDYDHDNDHDRDRDRDRDALRDDPVDGDELARSEARTENLARHDDEEEEEGTGRGPRDGDEHATVVPDAAVPGTAVPGAPVPVAPAPGASGPDDEASYRDPYARTDGDMLAEPDPAHVTPGSHAAPDDIVLFDQDPTEVQARWRDLQSSFVDDPGQAVQRADGLVNEVVESLTSTLSNRTNALRDRWKETGSTADTEQLRLALRDYRTVLERLLALSSKSPAQPAQTTSQPDPFQSQGMR</sequence>
<feature type="compositionally biased region" description="Low complexity" evidence="1">
    <location>
        <begin position="83"/>
        <end position="97"/>
    </location>
</feature>
<proteinExistence type="predicted"/>
<dbReference type="AlphaFoldDB" id="A0A9X2GRS7"/>
<gene>
    <name evidence="2" type="ORF">HD597_006298</name>
</gene>
<evidence type="ECO:0000313" key="3">
    <source>
        <dbReference type="Proteomes" id="UP001139648"/>
    </source>
</evidence>
<protein>
    <submittedName>
        <fullName evidence="2">Uncharacterized protein</fullName>
    </submittedName>
</protein>
<dbReference type="Proteomes" id="UP001139648">
    <property type="component" value="Unassembled WGS sequence"/>
</dbReference>
<keyword evidence="3" id="KW-1185">Reference proteome</keyword>
<reference evidence="2" key="1">
    <citation type="submission" date="2022-06" db="EMBL/GenBank/DDBJ databases">
        <title>Sequencing the genomes of 1000 actinobacteria strains.</title>
        <authorList>
            <person name="Klenk H.-P."/>
        </authorList>
    </citation>
    <scope>NUCLEOTIDE SEQUENCE</scope>
    <source>
        <strain evidence="2">DSM 46694</strain>
    </source>
</reference>
<feature type="compositionally biased region" description="Basic and acidic residues" evidence="1">
    <location>
        <begin position="115"/>
        <end position="126"/>
    </location>
</feature>
<organism evidence="2 3">
    <name type="scientific">Nonomuraea thailandensis</name>
    <dbReference type="NCBI Taxonomy" id="1188745"/>
    <lineage>
        <taxon>Bacteria</taxon>
        <taxon>Bacillati</taxon>
        <taxon>Actinomycetota</taxon>
        <taxon>Actinomycetes</taxon>
        <taxon>Streptosporangiales</taxon>
        <taxon>Streptosporangiaceae</taxon>
        <taxon>Nonomuraea</taxon>
    </lineage>
</organism>
<comment type="caution">
    <text evidence="2">The sequence shown here is derived from an EMBL/GenBank/DDBJ whole genome shotgun (WGS) entry which is preliminary data.</text>
</comment>
<feature type="region of interest" description="Disordered" evidence="1">
    <location>
        <begin position="1"/>
        <end position="143"/>
    </location>
</feature>
<feature type="compositionally biased region" description="Basic and acidic residues" evidence="1">
    <location>
        <begin position="70"/>
        <end position="82"/>
    </location>
</feature>
<evidence type="ECO:0000256" key="1">
    <source>
        <dbReference type="SAM" id="MobiDB-lite"/>
    </source>
</evidence>